<dbReference type="GO" id="GO:0005886">
    <property type="term" value="C:plasma membrane"/>
    <property type="evidence" value="ECO:0007669"/>
    <property type="project" value="UniProtKB-SubCell"/>
</dbReference>
<protein>
    <recommendedName>
        <fullName evidence="11">G-protein coupled receptors family 1 profile domain-containing protein</fullName>
    </recommendedName>
</protein>
<evidence type="ECO:0000256" key="4">
    <source>
        <dbReference type="ARBA" id="ARBA00022989"/>
    </source>
</evidence>
<dbReference type="InterPro" id="IPR017452">
    <property type="entry name" value="GPCR_Rhodpsn_7TM"/>
</dbReference>
<dbReference type="PROSITE" id="PS00237">
    <property type="entry name" value="G_PROTEIN_RECEP_F1_1"/>
    <property type="match status" value="1"/>
</dbReference>
<dbReference type="AlphaFoldDB" id="A0A8T2NS58"/>
<keyword evidence="8 9" id="KW-0807">Transducer</keyword>
<dbReference type="SUPFAM" id="SSF81321">
    <property type="entry name" value="Family A G protein-coupled receptor-like"/>
    <property type="match status" value="1"/>
</dbReference>
<sequence length="312" mass="35598">MATTMLTSHSQLVLFVSIITFLIGLPANALAFWTFSRKLQQRPLPIDILLLNLTISDLIFLIFLPFKIKEAADNMLWSLPYFLCPLTGFVFYSTIYTSTFFLTAVSVERYLSVAFPIRYKQYCRALHVVVVSVFFWVLSSLNLSIVYIMPFYNPDTSNGSSSPNDCYRIFTPNQLRVLLPVRLELCLVMFCIPFLISCFCYINFICILSRRPHLSRRRRLRAIGLALGTLLVFALCFGPYNVSHVVGFITGISPEWRHLSLLLSTFNACLDPLIFYATSSALRSTFNHCLTGLRGRFCLRHCSISRCCPPLV</sequence>
<name>A0A8T2NS58_9TELE</name>
<evidence type="ECO:0000256" key="6">
    <source>
        <dbReference type="ARBA" id="ARBA00023136"/>
    </source>
</evidence>
<comment type="subcellular location">
    <subcellularLocation>
        <location evidence="1">Cell membrane</location>
        <topology evidence="1">Multi-pass membrane protein</topology>
    </subcellularLocation>
</comment>
<gene>
    <name evidence="12" type="ORF">JZ751_024025</name>
</gene>
<evidence type="ECO:0000313" key="12">
    <source>
        <dbReference type="EMBL" id="KAG9339167.1"/>
    </source>
</evidence>
<keyword evidence="2" id="KW-1003">Cell membrane</keyword>
<evidence type="ECO:0000256" key="10">
    <source>
        <dbReference type="SAM" id="Phobius"/>
    </source>
</evidence>
<dbReference type="Gene3D" id="1.20.1070.10">
    <property type="entry name" value="Rhodopsin 7-helix transmembrane proteins"/>
    <property type="match status" value="1"/>
</dbReference>
<dbReference type="GO" id="GO:0004930">
    <property type="term" value="F:G protein-coupled receptor activity"/>
    <property type="evidence" value="ECO:0007669"/>
    <property type="project" value="UniProtKB-KW"/>
</dbReference>
<keyword evidence="6 10" id="KW-0472">Membrane</keyword>
<evidence type="ECO:0000313" key="13">
    <source>
        <dbReference type="Proteomes" id="UP000824540"/>
    </source>
</evidence>
<proteinExistence type="inferred from homology"/>
<accession>A0A8T2NS58</accession>
<keyword evidence="4 10" id="KW-1133">Transmembrane helix</keyword>
<dbReference type="Proteomes" id="UP000824540">
    <property type="component" value="Unassembled WGS sequence"/>
</dbReference>
<feature type="transmembrane region" description="Helical" evidence="10">
    <location>
        <begin position="12"/>
        <end position="36"/>
    </location>
</feature>
<dbReference type="PROSITE" id="PS50262">
    <property type="entry name" value="G_PROTEIN_RECEP_F1_2"/>
    <property type="match status" value="1"/>
</dbReference>
<dbReference type="PANTHER" id="PTHR45822">
    <property type="entry name" value="FREE FATTY ACID RECEPTOR 2-RELATED"/>
    <property type="match status" value="1"/>
</dbReference>
<dbReference type="CDD" id="cd15170">
    <property type="entry name" value="7tmA_FFAR2_FFAR3"/>
    <property type="match status" value="1"/>
</dbReference>
<feature type="domain" description="G-protein coupled receptors family 1 profile" evidence="11">
    <location>
        <begin position="27"/>
        <end position="275"/>
    </location>
</feature>
<keyword evidence="3 9" id="KW-0812">Transmembrane</keyword>
<evidence type="ECO:0000256" key="3">
    <source>
        <dbReference type="ARBA" id="ARBA00022692"/>
    </source>
</evidence>
<evidence type="ECO:0000256" key="2">
    <source>
        <dbReference type="ARBA" id="ARBA00022475"/>
    </source>
</evidence>
<dbReference type="OrthoDB" id="5961208at2759"/>
<keyword evidence="13" id="KW-1185">Reference proteome</keyword>
<evidence type="ECO:0000259" key="11">
    <source>
        <dbReference type="PROSITE" id="PS50262"/>
    </source>
</evidence>
<organism evidence="12 13">
    <name type="scientific">Albula glossodonta</name>
    <name type="common">roundjaw bonefish</name>
    <dbReference type="NCBI Taxonomy" id="121402"/>
    <lineage>
        <taxon>Eukaryota</taxon>
        <taxon>Metazoa</taxon>
        <taxon>Chordata</taxon>
        <taxon>Craniata</taxon>
        <taxon>Vertebrata</taxon>
        <taxon>Euteleostomi</taxon>
        <taxon>Actinopterygii</taxon>
        <taxon>Neopterygii</taxon>
        <taxon>Teleostei</taxon>
        <taxon>Albuliformes</taxon>
        <taxon>Albulidae</taxon>
        <taxon>Albula</taxon>
    </lineage>
</organism>
<comment type="similarity">
    <text evidence="9">Belongs to the G-protein coupled receptor 1 family.</text>
</comment>
<dbReference type="InterPro" id="IPR000276">
    <property type="entry name" value="GPCR_Rhodpsn"/>
</dbReference>
<dbReference type="EMBL" id="JAFBMS010000057">
    <property type="protein sequence ID" value="KAG9339167.1"/>
    <property type="molecule type" value="Genomic_DNA"/>
</dbReference>
<dbReference type="InterPro" id="IPR013312">
    <property type="entry name" value="GPR40-rel_orph"/>
</dbReference>
<feature type="transmembrane region" description="Helical" evidence="10">
    <location>
        <begin position="48"/>
        <end position="68"/>
    </location>
</feature>
<reference evidence="12" key="1">
    <citation type="thesis" date="2021" institute="BYU ScholarsArchive" country="Provo, UT, USA">
        <title>Applications of and Algorithms for Genome Assembly and Genomic Analyses with an Emphasis on Marine Teleosts.</title>
        <authorList>
            <person name="Pickett B.D."/>
        </authorList>
    </citation>
    <scope>NUCLEOTIDE SEQUENCE</scope>
    <source>
        <strain evidence="12">HI-2016</strain>
    </source>
</reference>
<dbReference type="GO" id="GO:0071398">
    <property type="term" value="P:cellular response to fatty acid"/>
    <property type="evidence" value="ECO:0007669"/>
    <property type="project" value="TreeGrafter"/>
</dbReference>
<feature type="transmembrane region" description="Helical" evidence="10">
    <location>
        <begin position="80"/>
        <end position="105"/>
    </location>
</feature>
<feature type="transmembrane region" description="Helical" evidence="10">
    <location>
        <begin position="187"/>
        <end position="208"/>
    </location>
</feature>
<keyword evidence="7 9" id="KW-0675">Receptor</keyword>
<dbReference type="PRINTS" id="PR00237">
    <property type="entry name" value="GPCRRHODOPSN"/>
</dbReference>
<evidence type="ECO:0000256" key="5">
    <source>
        <dbReference type="ARBA" id="ARBA00023040"/>
    </source>
</evidence>
<comment type="caution">
    <text evidence="12">The sequence shown here is derived from an EMBL/GenBank/DDBJ whole genome shotgun (WGS) entry which is preliminary data.</text>
</comment>
<dbReference type="PRINTS" id="PR01904">
    <property type="entry name" value="GPR40FAMILY"/>
</dbReference>
<evidence type="ECO:0000256" key="8">
    <source>
        <dbReference type="ARBA" id="ARBA00023224"/>
    </source>
</evidence>
<dbReference type="PANTHER" id="PTHR45822:SF8">
    <property type="entry name" value="FREE FATTY ACID RECEPTOR 3-RELATED"/>
    <property type="match status" value="1"/>
</dbReference>
<keyword evidence="5 9" id="KW-0297">G-protein coupled receptor</keyword>
<feature type="transmembrane region" description="Helical" evidence="10">
    <location>
        <begin position="126"/>
        <end position="149"/>
    </location>
</feature>
<evidence type="ECO:0000256" key="9">
    <source>
        <dbReference type="RuleBase" id="RU000688"/>
    </source>
</evidence>
<evidence type="ECO:0000256" key="7">
    <source>
        <dbReference type="ARBA" id="ARBA00023170"/>
    </source>
</evidence>
<evidence type="ECO:0000256" key="1">
    <source>
        <dbReference type="ARBA" id="ARBA00004651"/>
    </source>
</evidence>
<feature type="transmembrane region" description="Helical" evidence="10">
    <location>
        <begin position="220"/>
        <end position="240"/>
    </location>
</feature>
<dbReference type="Pfam" id="PF00001">
    <property type="entry name" value="7tm_1"/>
    <property type="match status" value="1"/>
</dbReference>